<gene>
    <name evidence="1" type="ORF">H8712_11080</name>
</gene>
<evidence type="ECO:0000313" key="1">
    <source>
        <dbReference type="EMBL" id="MBC8629147.1"/>
    </source>
</evidence>
<comment type="caution">
    <text evidence="1">The sequence shown here is derived from an EMBL/GenBank/DDBJ whole genome shotgun (WGS) entry which is preliminary data.</text>
</comment>
<accession>A0ABR7PD02</accession>
<evidence type="ECO:0000313" key="2">
    <source>
        <dbReference type="Proteomes" id="UP000661649"/>
    </source>
</evidence>
<dbReference type="EMBL" id="JACRTP010000004">
    <property type="protein sequence ID" value="MBC8629147.1"/>
    <property type="molecule type" value="Genomic_DNA"/>
</dbReference>
<dbReference type="InterPro" id="IPR019271">
    <property type="entry name" value="DUF2284_metal-binding"/>
</dbReference>
<name>A0ABR7PD02_9FIRM</name>
<dbReference type="Proteomes" id="UP000661649">
    <property type="component" value="Unassembled WGS sequence"/>
</dbReference>
<sequence>MKKIEMEKQAKAFGFATMKFMETKDLEFEHEFRQFCEMNDCGNYGNNYACPPLCGTPEEMEQKVRKYEHALVFQSRTPVQNIFDDAETKIIKKMHTNKTLHAVEELKEQGLPDNGMFIMCGPCNFCEECKAKAKEPCVNETMRFSCLSAYCIDAGKMAKHCNMNMEWNGDVVSFFSLYVF</sequence>
<reference evidence="1 2" key="1">
    <citation type="submission" date="2020-08" db="EMBL/GenBank/DDBJ databases">
        <title>Genome public.</title>
        <authorList>
            <person name="Liu C."/>
            <person name="Sun Q."/>
        </authorList>
    </citation>
    <scope>NUCLEOTIDE SEQUENCE [LARGE SCALE GENOMIC DNA]</scope>
    <source>
        <strain evidence="1 2">3_YM_SP_D4_24.mj</strain>
    </source>
</reference>
<keyword evidence="2" id="KW-1185">Reference proteome</keyword>
<organism evidence="1 2">
    <name type="scientific">Blautia stercoris</name>
    <dbReference type="NCBI Taxonomy" id="871664"/>
    <lineage>
        <taxon>Bacteria</taxon>
        <taxon>Bacillati</taxon>
        <taxon>Bacillota</taxon>
        <taxon>Clostridia</taxon>
        <taxon>Lachnospirales</taxon>
        <taxon>Lachnospiraceae</taxon>
        <taxon>Blautia</taxon>
    </lineage>
</organism>
<proteinExistence type="predicted"/>
<dbReference type="Pfam" id="PF10050">
    <property type="entry name" value="DUF2284"/>
    <property type="match status" value="1"/>
</dbReference>
<protein>
    <submittedName>
        <fullName evidence="1">DUF2284 domain-containing protein</fullName>
    </submittedName>
</protein>
<dbReference type="RefSeq" id="WP_117457017.1">
    <property type="nucleotide sequence ID" value="NZ_DAWEHX010000024.1"/>
</dbReference>